<feature type="domain" description="Rhodanese" evidence="1">
    <location>
        <begin position="18"/>
        <end position="103"/>
    </location>
</feature>
<organism evidence="2 3">
    <name type="scientific">Tumebacillus amylolyticus</name>
    <dbReference type="NCBI Taxonomy" id="2801339"/>
    <lineage>
        <taxon>Bacteria</taxon>
        <taxon>Bacillati</taxon>
        <taxon>Bacillota</taxon>
        <taxon>Bacilli</taxon>
        <taxon>Bacillales</taxon>
        <taxon>Alicyclobacillaceae</taxon>
        <taxon>Tumebacillus</taxon>
    </lineage>
</organism>
<dbReference type="SUPFAM" id="SSF52821">
    <property type="entry name" value="Rhodanese/Cell cycle control phosphatase"/>
    <property type="match status" value="1"/>
</dbReference>
<accession>A0ABS1J634</accession>
<reference evidence="2 3" key="1">
    <citation type="submission" date="2021-01" db="EMBL/GenBank/DDBJ databases">
        <title>Tumebacillus sp. strain ITR2 16S ribosomal RNA gene Genome sequencing and assembly.</title>
        <authorList>
            <person name="Kang M."/>
        </authorList>
    </citation>
    <scope>NUCLEOTIDE SEQUENCE [LARGE SCALE GENOMIC DNA]</scope>
    <source>
        <strain evidence="2 3">ITR2</strain>
    </source>
</reference>
<dbReference type="Proteomes" id="UP000602284">
    <property type="component" value="Unassembled WGS sequence"/>
</dbReference>
<proteinExistence type="predicted"/>
<evidence type="ECO:0000313" key="3">
    <source>
        <dbReference type="Proteomes" id="UP000602284"/>
    </source>
</evidence>
<sequence length="104" mass="11661">MSKVINILSFDVQDRLKNGESITIIDVREPEEVAQGRIPGAKHIRLSELQSRQNEIDPEKETILVCRSGNRSAMACEYLMGQGYRNIKNLMGGMSGWNGPVEKN</sequence>
<dbReference type="InterPro" id="IPR036873">
    <property type="entry name" value="Rhodanese-like_dom_sf"/>
</dbReference>
<dbReference type="EMBL" id="JAEQNB010000001">
    <property type="protein sequence ID" value="MBL0385625.1"/>
    <property type="molecule type" value="Genomic_DNA"/>
</dbReference>
<dbReference type="PROSITE" id="PS50206">
    <property type="entry name" value="RHODANESE_3"/>
    <property type="match status" value="1"/>
</dbReference>
<dbReference type="RefSeq" id="WP_201631010.1">
    <property type="nucleotide sequence ID" value="NZ_JAEQNB010000001.1"/>
</dbReference>
<name>A0ABS1J634_9BACL</name>
<evidence type="ECO:0000313" key="2">
    <source>
        <dbReference type="EMBL" id="MBL0385625.1"/>
    </source>
</evidence>
<comment type="caution">
    <text evidence="2">The sequence shown here is derived from an EMBL/GenBank/DDBJ whole genome shotgun (WGS) entry which is preliminary data.</text>
</comment>
<dbReference type="PANTHER" id="PTHR43031">
    <property type="entry name" value="FAD-DEPENDENT OXIDOREDUCTASE"/>
    <property type="match status" value="1"/>
</dbReference>
<protein>
    <submittedName>
        <fullName evidence="2">Rhodanese-like domain-containing protein</fullName>
    </submittedName>
</protein>
<evidence type="ECO:0000259" key="1">
    <source>
        <dbReference type="PROSITE" id="PS50206"/>
    </source>
</evidence>
<dbReference type="InterPro" id="IPR001763">
    <property type="entry name" value="Rhodanese-like_dom"/>
</dbReference>
<dbReference type="CDD" id="cd00158">
    <property type="entry name" value="RHOD"/>
    <property type="match status" value="1"/>
</dbReference>
<dbReference type="PANTHER" id="PTHR43031:SF17">
    <property type="entry name" value="SULFURTRANSFERASE YTWF-RELATED"/>
    <property type="match status" value="1"/>
</dbReference>
<keyword evidence="3" id="KW-1185">Reference proteome</keyword>
<dbReference type="Pfam" id="PF00581">
    <property type="entry name" value="Rhodanese"/>
    <property type="match status" value="1"/>
</dbReference>
<dbReference type="SMART" id="SM00450">
    <property type="entry name" value="RHOD"/>
    <property type="match status" value="1"/>
</dbReference>
<dbReference type="Gene3D" id="3.40.250.10">
    <property type="entry name" value="Rhodanese-like domain"/>
    <property type="match status" value="1"/>
</dbReference>
<gene>
    <name evidence="2" type="ORF">JJB07_03085</name>
</gene>
<dbReference type="InterPro" id="IPR050229">
    <property type="entry name" value="GlpE_sulfurtransferase"/>
</dbReference>